<keyword evidence="3" id="KW-1185">Reference proteome</keyword>
<dbReference type="EMBL" id="BSFP01000043">
    <property type="protein sequence ID" value="GLL04320.1"/>
    <property type="molecule type" value="Genomic_DNA"/>
</dbReference>
<dbReference type="InterPro" id="IPR051678">
    <property type="entry name" value="AGP_Transferase"/>
</dbReference>
<dbReference type="AlphaFoldDB" id="A0A9W6KNS7"/>
<reference evidence="2" key="1">
    <citation type="journal article" date="2014" name="Int. J. Syst. Evol. Microbiol.">
        <title>Complete genome sequence of Corynebacterium casei LMG S-19264T (=DSM 44701T), isolated from a smear-ripened cheese.</title>
        <authorList>
            <consortium name="US DOE Joint Genome Institute (JGI-PGF)"/>
            <person name="Walter F."/>
            <person name="Albersmeier A."/>
            <person name="Kalinowski J."/>
            <person name="Ruckert C."/>
        </authorList>
    </citation>
    <scope>NUCLEOTIDE SEQUENCE</scope>
    <source>
        <strain evidence="2">VKM Ac-1321</strain>
    </source>
</reference>
<dbReference type="Pfam" id="PF01636">
    <property type="entry name" value="APH"/>
    <property type="match status" value="1"/>
</dbReference>
<dbReference type="PANTHER" id="PTHR21310">
    <property type="entry name" value="AMINOGLYCOSIDE PHOSPHOTRANSFERASE-RELATED-RELATED"/>
    <property type="match status" value="1"/>
</dbReference>
<feature type="domain" description="Aminoglycoside phosphotransferase" evidence="1">
    <location>
        <begin position="16"/>
        <end position="257"/>
    </location>
</feature>
<evidence type="ECO:0000313" key="2">
    <source>
        <dbReference type="EMBL" id="GLL04320.1"/>
    </source>
</evidence>
<evidence type="ECO:0000313" key="3">
    <source>
        <dbReference type="Proteomes" id="UP001143480"/>
    </source>
</evidence>
<accession>A0A9W6KNS7</accession>
<dbReference type="InterPro" id="IPR002575">
    <property type="entry name" value="Aminoglycoside_PTrfase"/>
</dbReference>
<dbReference type="PANTHER" id="PTHR21310:SF15">
    <property type="entry name" value="AMINOGLYCOSIDE PHOSPHOTRANSFERASE DOMAIN-CONTAINING PROTEIN"/>
    <property type="match status" value="1"/>
</dbReference>
<evidence type="ECO:0000259" key="1">
    <source>
        <dbReference type="Pfam" id="PF01636"/>
    </source>
</evidence>
<proteinExistence type="predicted"/>
<name>A0A9W6KNS7_9ACTN</name>
<dbReference type="SUPFAM" id="SSF56112">
    <property type="entry name" value="Protein kinase-like (PK-like)"/>
    <property type="match status" value="1"/>
</dbReference>
<dbReference type="Gene3D" id="3.90.1200.10">
    <property type="match status" value="1"/>
</dbReference>
<comment type="caution">
    <text evidence="2">The sequence shown here is derived from an EMBL/GenBank/DDBJ whole genome shotgun (WGS) entry which is preliminary data.</text>
</comment>
<organism evidence="2 3">
    <name type="scientific">Dactylosporangium matsuzakiense</name>
    <dbReference type="NCBI Taxonomy" id="53360"/>
    <lineage>
        <taxon>Bacteria</taxon>
        <taxon>Bacillati</taxon>
        <taxon>Actinomycetota</taxon>
        <taxon>Actinomycetes</taxon>
        <taxon>Micromonosporales</taxon>
        <taxon>Micromonosporaceae</taxon>
        <taxon>Dactylosporangium</taxon>
    </lineage>
</organism>
<sequence length="300" mass="33472">MRAALLEACPGLRVDDIRPLEGGYTSRQWVADTDEGQLLAKHPVRSPDPEHMRRLIAATRHAADGAVPVVRFRAFQPHAAALGGPLLVQEFQAGTPADEAWDGLDDRERRAFAAELGTIVARIHTCYGPWFGDVLGRERYDDVRAFLHARVDNQVGKAGPTLPAGLIERAGRALHAAVDTVVPEDEHPALLHGDLWLPNILVRNGHIRCILDFEHGRWGERFMDFAKLYEHIFDAFPDGLVPFLEAYDRQAGLPADWEDRVRLGNALHSLSTAVYFARWNPEYVPQYLGELETWLATPAG</sequence>
<dbReference type="InterPro" id="IPR011009">
    <property type="entry name" value="Kinase-like_dom_sf"/>
</dbReference>
<dbReference type="Proteomes" id="UP001143480">
    <property type="component" value="Unassembled WGS sequence"/>
</dbReference>
<protein>
    <recommendedName>
        <fullName evidence="1">Aminoglycoside phosphotransferase domain-containing protein</fullName>
    </recommendedName>
</protein>
<reference evidence="2" key="2">
    <citation type="submission" date="2023-01" db="EMBL/GenBank/DDBJ databases">
        <authorList>
            <person name="Sun Q."/>
            <person name="Evtushenko L."/>
        </authorList>
    </citation>
    <scope>NUCLEOTIDE SEQUENCE</scope>
    <source>
        <strain evidence="2">VKM Ac-1321</strain>
    </source>
</reference>
<gene>
    <name evidence="2" type="ORF">GCM10017581_060670</name>
</gene>